<evidence type="ECO:0000256" key="3">
    <source>
        <dbReference type="ARBA" id="ARBA00022989"/>
    </source>
</evidence>
<dbReference type="AlphaFoldDB" id="A0A3P3W035"/>
<evidence type="ECO:0000256" key="5">
    <source>
        <dbReference type="SAM" id="Phobius"/>
    </source>
</evidence>
<dbReference type="RefSeq" id="WP_124969528.1">
    <property type="nucleotide sequence ID" value="NZ_RQVS01000002.1"/>
</dbReference>
<dbReference type="Proteomes" id="UP000274391">
    <property type="component" value="Unassembled WGS sequence"/>
</dbReference>
<dbReference type="NCBIfam" id="TIGR03057">
    <property type="entry name" value="xxxLxxG_by_4"/>
    <property type="match status" value="5"/>
</dbReference>
<dbReference type="GO" id="GO:0016020">
    <property type="term" value="C:membrane"/>
    <property type="evidence" value="ECO:0007669"/>
    <property type="project" value="UniProtKB-SubCell"/>
</dbReference>
<dbReference type="EMBL" id="RQVS01000002">
    <property type="protein sequence ID" value="RRJ88340.1"/>
    <property type="molecule type" value="Genomic_DNA"/>
</dbReference>
<evidence type="ECO:0000313" key="7">
    <source>
        <dbReference type="Proteomes" id="UP000274391"/>
    </source>
</evidence>
<organism evidence="6 7">
    <name type="scientific">Gulosibacter macacae</name>
    <dbReference type="NCBI Taxonomy" id="2488791"/>
    <lineage>
        <taxon>Bacteria</taxon>
        <taxon>Bacillati</taxon>
        <taxon>Actinomycetota</taxon>
        <taxon>Actinomycetes</taxon>
        <taxon>Micrococcales</taxon>
        <taxon>Microbacteriaceae</taxon>
        <taxon>Gulosibacter</taxon>
    </lineage>
</organism>
<keyword evidence="4 5" id="KW-0472">Membrane</keyword>
<dbReference type="PANTHER" id="PTHR43077">
    <property type="entry name" value="TRANSPORT PERMEASE YVFS-RELATED"/>
    <property type="match status" value="1"/>
</dbReference>
<feature type="transmembrane region" description="Helical" evidence="5">
    <location>
        <begin position="637"/>
        <end position="657"/>
    </location>
</feature>
<dbReference type="SUPFAM" id="SSF101967">
    <property type="entry name" value="Adhesin YadA, collagen-binding domain"/>
    <property type="match status" value="1"/>
</dbReference>
<dbReference type="OrthoDB" id="9811483at2"/>
<keyword evidence="2 5" id="KW-0812">Transmembrane</keyword>
<feature type="transmembrane region" description="Helical" evidence="5">
    <location>
        <begin position="664"/>
        <end position="682"/>
    </location>
</feature>
<feature type="transmembrane region" description="Helical" evidence="5">
    <location>
        <begin position="557"/>
        <end position="580"/>
    </location>
</feature>
<name>A0A3P3W035_9MICO</name>
<evidence type="ECO:0000256" key="1">
    <source>
        <dbReference type="ARBA" id="ARBA00004141"/>
    </source>
</evidence>
<feature type="transmembrane region" description="Helical" evidence="5">
    <location>
        <begin position="607"/>
        <end position="631"/>
    </location>
</feature>
<proteinExistence type="predicted"/>
<gene>
    <name evidence="6" type="ORF">EG850_02555</name>
</gene>
<accession>A0A3P3W035</accession>
<reference evidence="6 7" key="1">
    <citation type="submission" date="2018-11" db="EMBL/GenBank/DDBJ databases">
        <title>YIM 102482-1 draft genome.</title>
        <authorList>
            <person name="Li G."/>
            <person name="Jiang Y."/>
        </authorList>
    </citation>
    <scope>NUCLEOTIDE SEQUENCE [LARGE SCALE GENOMIC DNA]</scope>
    <source>
        <strain evidence="6 7">YIM 102482-1</strain>
    </source>
</reference>
<evidence type="ECO:0000313" key="6">
    <source>
        <dbReference type="EMBL" id="RRJ88340.1"/>
    </source>
</evidence>
<dbReference type="Gene3D" id="3.40.1710.10">
    <property type="entry name" value="abc type-2 transporter like domain"/>
    <property type="match status" value="1"/>
</dbReference>
<sequence>MSTATSFAAARTRNLLIAILLPLLLVGVYLASLGGAAQASAKLPAVIVNNDQMVEQANNDGTTTPVVAGRLLVSWLTNPENAGEFNWTLAKPEHAQQLLDSGEAYVAVTIPSDFSASIVSAGGGSPRAAKIEVTTSQSRDYLTGAVSQQLFDGLVAEFGQTITNQIAVGLADGVNQSAEGLQAAADGASQLADGASQLGDGFGQYRDGQAQLAEGTSQAADGASQLADGASLFGNGVSSYVDGVDQYLDGAGTLAGGVRDYVDGVNTYSLGVDQFAGGVRDLNDGMQQLADGAGPLGDAATQLGDMAGQLEGASGQINDAIDAAEQLRPLLEGLASVDPASLYEICTALEAVDPAQAESCRGEIDTLIDAIDTSGLDLGTITTGFDNAIEGLRQLSGAGGQLSQLADGLGQFTDGVKQAADGSSQLADGAGALIDGGVAIRDGGSKLADGANQLTGANSQLRDGGSQLADGAAGISGGAYDLAHGLDALADGQQQIVDGGAPLADGITQLGDGATTMAKSLQEGADQAKVAIQDPDAFAAVVSQPVTVSTVPTQDPGFGGVLASIAMPLGVWLAALITALRRRLVTADLLNSSASNAMILLTAARRLLAPVGIVAVVLAIVPHVFVGAPWIGLGGSLLFAALVTLVVVAAHLLFAILWDRRNAAIASVTALAIQLVLERGFIPLEIKAPWAESLAGLLPLSQAAAGMQSLYAGGTIGSIFGPGALLALGAIALFAIAAVALMRKRRASVAKLLAAAG</sequence>
<protein>
    <submittedName>
        <fullName evidence="6">YhgE/Pip domain-containing protein</fullName>
    </submittedName>
</protein>
<evidence type="ECO:0000256" key="4">
    <source>
        <dbReference type="ARBA" id="ARBA00023136"/>
    </source>
</evidence>
<dbReference type="InterPro" id="IPR023908">
    <property type="entry name" value="xxxLxxG_rpt"/>
</dbReference>
<dbReference type="PANTHER" id="PTHR43077:SF10">
    <property type="entry name" value="TRANSPORT PERMEASE PROTEIN"/>
    <property type="match status" value="1"/>
</dbReference>
<dbReference type="InterPro" id="IPR051328">
    <property type="entry name" value="T7SS_ABC-Transporter"/>
</dbReference>
<evidence type="ECO:0000256" key="2">
    <source>
        <dbReference type="ARBA" id="ARBA00022692"/>
    </source>
</evidence>
<keyword evidence="3 5" id="KW-1133">Transmembrane helix</keyword>
<comment type="caution">
    <text evidence="6">The sequence shown here is derived from an EMBL/GenBank/DDBJ whole genome shotgun (WGS) entry which is preliminary data.</text>
</comment>
<comment type="subcellular location">
    <subcellularLocation>
        <location evidence="1">Membrane</location>
        <topology evidence="1">Multi-pass membrane protein</topology>
    </subcellularLocation>
</comment>
<feature type="transmembrane region" description="Helical" evidence="5">
    <location>
        <begin position="719"/>
        <end position="742"/>
    </location>
</feature>
<keyword evidence="7" id="KW-1185">Reference proteome</keyword>
<dbReference type="InterPro" id="IPR011049">
    <property type="entry name" value="Serralysin-like_metalloprot_C"/>
</dbReference>